<keyword evidence="8" id="KW-0862">Zinc</keyword>
<evidence type="ECO:0000256" key="4">
    <source>
        <dbReference type="ARBA" id="ARBA00022723"/>
    </source>
</evidence>
<evidence type="ECO:0000256" key="10">
    <source>
        <dbReference type="SAM" id="MobiDB-lite"/>
    </source>
</evidence>
<dbReference type="InterPro" id="IPR002867">
    <property type="entry name" value="IBR_dom"/>
</dbReference>
<dbReference type="InterPro" id="IPR017907">
    <property type="entry name" value="Znf_RING_CS"/>
</dbReference>
<evidence type="ECO:0000256" key="2">
    <source>
        <dbReference type="ARBA" id="ARBA00012251"/>
    </source>
</evidence>
<evidence type="ECO:0000256" key="3">
    <source>
        <dbReference type="ARBA" id="ARBA00022679"/>
    </source>
</evidence>
<feature type="domain" description="RING-type" evidence="11">
    <location>
        <begin position="177"/>
        <end position="221"/>
    </location>
</feature>
<dbReference type="PROSITE" id="PS50089">
    <property type="entry name" value="ZF_RING_2"/>
    <property type="match status" value="1"/>
</dbReference>
<dbReference type="SMART" id="SM00647">
    <property type="entry name" value="IBR"/>
    <property type="match status" value="1"/>
</dbReference>
<keyword evidence="7" id="KW-0833">Ubl conjugation pathway</keyword>
<evidence type="ECO:0000256" key="6">
    <source>
        <dbReference type="ARBA" id="ARBA00022771"/>
    </source>
</evidence>
<accession>C5P4A3</accession>
<dbReference type="SUPFAM" id="SSF57850">
    <property type="entry name" value="RING/U-box"/>
    <property type="match status" value="3"/>
</dbReference>
<dbReference type="PROSITE" id="PS51873">
    <property type="entry name" value="TRIAD"/>
    <property type="match status" value="1"/>
</dbReference>
<evidence type="ECO:0000256" key="1">
    <source>
        <dbReference type="ARBA" id="ARBA00001798"/>
    </source>
</evidence>
<evidence type="ECO:0000256" key="8">
    <source>
        <dbReference type="ARBA" id="ARBA00022833"/>
    </source>
</evidence>
<evidence type="ECO:0000256" key="5">
    <source>
        <dbReference type="ARBA" id="ARBA00022737"/>
    </source>
</evidence>
<keyword evidence="5" id="KW-0677">Repeat</keyword>
<dbReference type="AlphaFoldDB" id="C5P4A3"/>
<organism evidence="13 14">
    <name type="scientific">Coccidioides posadasii (strain C735)</name>
    <name type="common">Valley fever fungus</name>
    <dbReference type="NCBI Taxonomy" id="222929"/>
    <lineage>
        <taxon>Eukaryota</taxon>
        <taxon>Fungi</taxon>
        <taxon>Dikarya</taxon>
        <taxon>Ascomycota</taxon>
        <taxon>Pezizomycotina</taxon>
        <taxon>Eurotiomycetes</taxon>
        <taxon>Eurotiomycetidae</taxon>
        <taxon>Onygenales</taxon>
        <taxon>Onygenaceae</taxon>
        <taxon>Coccidioides</taxon>
    </lineage>
</organism>
<dbReference type="OrthoDB" id="9977870at2759"/>
<evidence type="ECO:0000313" key="13">
    <source>
        <dbReference type="EMBL" id="EER28521.1"/>
    </source>
</evidence>
<feature type="domain" description="RING-type" evidence="12">
    <location>
        <begin position="173"/>
        <end position="366"/>
    </location>
</feature>
<feature type="region of interest" description="Disordered" evidence="10">
    <location>
        <begin position="148"/>
        <end position="170"/>
    </location>
</feature>
<evidence type="ECO:0000259" key="12">
    <source>
        <dbReference type="PROSITE" id="PS51873"/>
    </source>
</evidence>
<dbReference type="InterPro" id="IPR013083">
    <property type="entry name" value="Znf_RING/FYVE/PHD"/>
</dbReference>
<evidence type="ECO:0000259" key="11">
    <source>
        <dbReference type="PROSITE" id="PS50089"/>
    </source>
</evidence>
<proteinExistence type="predicted"/>
<evidence type="ECO:0000313" key="14">
    <source>
        <dbReference type="Proteomes" id="UP000009084"/>
    </source>
</evidence>
<dbReference type="PANTHER" id="PTHR11685">
    <property type="entry name" value="RBR FAMILY RING FINGER AND IBR DOMAIN-CONTAINING"/>
    <property type="match status" value="1"/>
</dbReference>
<dbReference type="Gene3D" id="1.20.120.1750">
    <property type="match status" value="1"/>
</dbReference>
<keyword evidence="3" id="KW-0808">Transferase</keyword>
<comment type="catalytic activity">
    <reaction evidence="1">
        <text>[E2 ubiquitin-conjugating enzyme]-S-ubiquitinyl-L-cysteine + [acceptor protein]-L-lysine = [E2 ubiquitin-conjugating enzyme]-L-cysteine + [acceptor protein]-N(6)-ubiquitinyl-L-lysine.</text>
        <dbReference type="EC" id="2.3.2.31"/>
    </reaction>
</comment>
<dbReference type="EMBL" id="ACFW01000015">
    <property type="protein sequence ID" value="EER28521.1"/>
    <property type="molecule type" value="Genomic_DNA"/>
</dbReference>
<dbReference type="EC" id="2.3.2.31" evidence="2"/>
<feature type="region of interest" description="Disordered" evidence="10">
    <location>
        <begin position="408"/>
        <end position="428"/>
    </location>
</feature>
<keyword evidence="6 9" id="KW-0863">Zinc-finger</keyword>
<dbReference type="Pfam" id="PF01485">
    <property type="entry name" value="IBR"/>
    <property type="match status" value="2"/>
</dbReference>
<evidence type="ECO:0000256" key="9">
    <source>
        <dbReference type="PROSITE-ProRule" id="PRU00175"/>
    </source>
</evidence>
<dbReference type="Proteomes" id="UP000009084">
    <property type="component" value="Unassembled WGS sequence"/>
</dbReference>
<comment type="caution">
    <text evidence="13">The sequence shown here is derived from an EMBL/GenBank/DDBJ whole genome shotgun (WGS) entry which is preliminary data.</text>
</comment>
<sequence>MASVPEPEIDQPTADLIVQLQLQDADLYFESAKGKSREPTDEELAFQLQTEEFKNASQFFVDRRMAMSFATAVQVDGPILVDNFVAEENAMRDRELARYCEENGSPVAAAKDRQSNSEPIALDDETLYKLQILYVTGPGGHCPISGVETTSSESDEAESSTWAARRTHQGPPSMRRCVACREETEFVRVARVPCGHEYCRSCLEDLFKASMKDESLFPPRCCRQPIVINIARIFLTNDLVQRYEKKKIEFETPNRTYCYSPRCNAFIDASHIEGEVATCPECGSTTCTSCKGRAHTGDCPNDTAMQQLLSTAQDNGWQRCYSCWRVVELDHGCNHMTCRCGAQFCYNCGERWKDCACEQWNEHRLLARAYQIIDREQNIPLDAAPQDPDDRQPEINESQLDINGAEPETHELQPDQGPQATVTPEQGRHATFGQTAREILVARTMQELRENHECSHVRWNYVRGAHVCEECSDRLSKYIFECRQCRLQACNWCRRNRL</sequence>
<dbReference type="GO" id="GO:0016567">
    <property type="term" value="P:protein ubiquitination"/>
    <property type="evidence" value="ECO:0007669"/>
    <property type="project" value="InterPro"/>
</dbReference>
<dbReference type="GO" id="GO:0008270">
    <property type="term" value="F:zinc ion binding"/>
    <property type="evidence" value="ECO:0007669"/>
    <property type="project" value="UniProtKB-KW"/>
</dbReference>
<dbReference type="CDD" id="cd22584">
    <property type="entry name" value="Rcat_RBR_unk"/>
    <property type="match status" value="1"/>
</dbReference>
<protein>
    <recommendedName>
        <fullName evidence="2">RBR-type E3 ubiquitin transferase</fullName>
        <ecNumber evidence="2">2.3.2.31</ecNumber>
    </recommendedName>
</protein>
<dbReference type="GO" id="GO:0061630">
    <property type="term" value="F:ubiquitin protein ligase activity"/>
    <property type="evidence" value="ECO:0007669"/>
    <property type="project" value="UniProtKB-EC"/>
</dbReference>
<dbReference type="InterPro" id="IPR001841">
    <property type="entry name" value="Znf_RING"/>
</dbReference>
<name>C5P4A3_COCP7</name>
<dbReference type="VEuPathDB" id="FungiDB:CPC735_063940"/>
<dbReference type="InterPro" id="IPR031127">
    <property type="entry name" value="E3_UB_ligase_RBR"/>
</dbReference>
<keyword evidence="4" id="KW-0479">Metal-binding</keyword>
<evidence type="ECO:0000256" key="7">
    <source>
        <dbReference type="ARBA" id="ARBA00022786"/>
    </source>
</evidence>
<dbReference type="InterPro" id="IPR044066">
    <property type="entry name" value="TRIAD_supradom"/>
</dbReference>
<dbReference type="PROSITE" id="PS00518">
    <property type="entry name" value="ZF_RING_1"/>
    <property type="match status" value="1"/>
</dbReference>
<reference evidence="13 14" key="1">
    <citation type="journal article" date="2009" name="Genome Res.">
        <title>Comparative genomic analyses of the human fungal pathogens Coccidioides and their relatives.</title>
        <authorList>
            <person name="Sharpton T.J."/>
            <person name="Stajich J.E."/>
            <person name="Rounsley S.D."/>
            <person name="Gardner M.J."/>
            <person name="Wortman J.R."/>
            <person name="Jordar V.S."/>
            <person name="Maiti R."/>
            <person name="Kodira C.D."/>
            <person name="Neafsey D.E."/>
            <person name="Zeng Q."/>
            <person name="Hung C.-Y."/>
            <person name="McMahan C."/>
            <person name="Muszewska A."/>
            <person name="Grynberg M."/>
            <person name="Mandel M.A."/>
            <person name="Kellner E.M."/>
            <person name="Barker B.M."/>
            <person name="Galgiani J.N."/>
            <person name="Orbach M.J."/>
            <person name="Kirkland T.N."/>
            <person name="Cole G.T."/>
            <person name="Henn M.R."/>
            <person name="Birren B.W."/>
            <person name="Taylor J.W."/>
        </authorList>
    </citation>
    <scope>NUCLEOTIDE SEQUENCE [LARGE SCALE GENOMIC DNA]</scope>
    <source>
        <strain evidence="14">C735</strain>
    </source>
</reference>
<dbReference type="KEGG" id="cpw:9696161"/>
<dbReference type="Gene3D" id="3.30.40.10">
    <property type="entry name" value="Zinc/RING finger domain, C3HC4 (zinc finger)"/>
    <property type="match status" value="1"/>
</dbReference>
<dbReference type="HOGENOM" id="CLU_022048_7_6_1"/>
<dbReference type="CDD" id="cd20335">
    <property type="entry name" value="BRcat_RBR"/>
    <property type="match status" value="1"/>
</dbReference>
<gene>
    <name evidence="13" type="ORF">CPC735_063940</name>
</gene>